<protein>
    <submittedName>
        <fullName evidence="4">RHS repeat-associated core domain-containing protein</fullName>
    </submittedName>
</protein>
<dbReference type="InterPro" id="IPR050708">
    <property type="entry name" value="T6SS_VgrG/RHS"/>
</dbReference>
<name>A0A1M4X7C6_9CLOT</name>
<feature type="transmembrane region" description="Helical" evidence="2">
    <location>
        <begin position="158"/>
        <end position="178"/>
    </location>
</feature>
<keyword evidence="5" id="KW-1185">Reference proteome</keyword>
<evidence type="ECO:0000256" key="1">
    <source>
        <dbReference type="ARBA" id="ARBA00022737"/>
    </source>
</evidence>
<keyword evidence="2" id="KW-0812">Transmembrane</keyword>
<dbReference type="AlphaFoldDB" id="A0A1M4X7C6"/>
<reference evidence="5" key="1">
    <citation type="submission" date="2016-11" db="EMBL/GenBank/DDBJ databases">
        <authorList>
            <person name="Varghese N."/>
            <person name="Submissions S."/>
        </authorList>
    </citation>
    <scope>NUCLEOTIDE SEQUENCE [LARGE SCALE GENOMIC DNA]</scope>
    <source>
        <strain evidence="5">DSM 10124</strain>
    </source>
</reference>
<dbReference type="PANTHER" id="PTHR32305">
    <property type="match status" value="1"/>
</dbReference>
<gene>
    <name evidence="4" type="ORF">SAMN02746091_01332</name>
</gene>
<feature type="transmembrane region" description="Helical" evidence="2">
    <location>
        <begin position="198"/>
        <end position="218"/>
    </location>
</feature>
<dbReference type="RefSeq" id="WP_073248569.1">
    <property type="nucleotide sequence ID" value="NZ_FQVG01000022.1"/>
</dbReference>
<dbReference type="Pfam" id="PF25023">
    <property type="entry name" value="TEN_YD-shell"/>
    <property type="match status" value="1"/>
</dbReference>
<keyword evidence="2" id="KW-1133">Transmembrane helix</keyword>
<feature type="domain" description="Teneurin-like YD-shell" evidence="3">
    <location>
        <begin position="22"/>
        <end position="149"/>
    </location>
</feature>
<dbReference type="PANTHER" id="PTHR32305:SF17">
    <property type="entry name" value="TRNA NUCLEASE WAPA"/>
    <property type="match status" value="1"/>
</dbReference>
<dbReference type="InterPro" id="IPR056823">
    <property type="entry name" value="TEN-like_YD-shell"/>
</dbReference>
<evidence type="ECO:0000313" key="5">
    <source>
        <dbReference type="Proteomes" id="UP000184423"/>
    </source>
</evidence>
<dbReference type="EMBL" id="FQVG01000022">
    <property type="protein sequence ID" value="SHE89409.1"/>
    <property type="molecule type" value="Genomic_DNA"/>
</dbReference>
<keyword evidence="2" id="KW-0472">Membrane</keyword>
<accession>A0A1M4X7C6</accession>
<organism evidence="4 5">
    <name type="scientific">Caloramator proteoclasticus DSM 10124</name>
    <dbReference type="NCBI Taxonomy" id="1121262"/>
    <lineage>
        <taxon>Bacteria</taxon>
        <taxon>Bacillati</taxon>
        <taxon>Bacillota</taxon>
        <taxon>Clostridia</taxon>
        <taxon>Eubacteriales</taxon>
        <taxon>Clostridiaceae</taxon>
        <taxon>Caloramator</taxon>
    </lineage>
</organism>
<evidence type="ECO:0000259" key="3">
    <source>
        <dbReference type="Pfam" id="PF25023"/>
    </source>
</evidence>
<dbReference type="Proteomes" id="UP000184423">
    <property type="component" value="Unassembled WGS sequence"/>
</dbReference>
<evidence type="ECO:0000256" key="2">
    <source>
        <dbReference type="SAM" id="Phobius"/>
    </source>
</evidence>
<dbReference type="Gene3D" id="2.180.10.10">
    <property type="entry name" value="RHS repeat-associated core"/>
    <property type="match status" value="1"/>
</dbReference>
<dbReference type="InterPro" id="IPR022385">
    <property type="entry name" value="Rhs_assc_core"/>
</dbReference>
<dbReference type="NCBIfam" id="TIGR03696">
    <property type="entry name" value="Rhs_assc_core"/>
    <property type="match status" value="1"/>
</dbReference>
<proteinExistence type="predicted"/>
<evidence type="ECO:0000313" key="4">
    <source>
        <dbReference type="EMBL" id="SHE89409.1"/>
    </source>
</evidence>
<keyword evidence="1" id="KW-0677">Repeat</keyword>
<sequence length="261" mass="29937">MTTASGTTYFHYSRDKVVYETDENNNIIAEYTYDAQGNPATIIKNGVTYYYHVNGHGDVMALTDESGNVVAEYNYDAYGNIVSQSGSMASANPLRYAGYRYDEAIGLYYLMARYYDANVGRFITRDTFHGFEDEPRSLNQYAYTNNNPVMFVDPSGHLAWWVGAALWGAAGSLVDYWWTHRNLPFSQWNKEELAWSMVRGAVIGIGLGWVQSAFLPVMRQYISYVFDYYKFSARVSITQLINLARKKGIELSLYYIIKRYK</sequence>